<organism evidence="2 3">
    <name type="scientific">Alicyclobacillus vulcanalis</name>
    <dbReference type="NCBI Taxonomy" id="252246"/>
    <lineage>
        <taxon>Bacteria</taxon>
        <taxon>Bacillati</taxon>
        <taxon>Bacillota</taxon>
        <taxon>Bacilli</taxon>
        <taxon>Bacillales</taxon>
        <taxon>Alicyclobacillaceae</taxon>
        <taxon>Alicyclobacillus</taxon>
    </lineage>
</organism>
<dbReference type="AlphaFoldDB" id="A0A1N7NXB7"/>
<proteinExistence type="predicted"/>
<protein>
    <submittedName>
        <fullName evidence="2">Uncharacterized protein</fullName>
    </submittedName>
</protein>
<evidence type="ECO:0000256" key="1">
    <source>
        <dbReference type="SAM" id="Phobius"/>
    </source>
</evidence>
<reference evidence="3" key="1">
    <citation type="submission" date="2017-01" db="EMBL/GenBank/DDBJ databases">
        <authorList>
            <person name="Varghese N."/>
            <person name="Submissions S."/>
        </authorList>
    </citation>
    <scope>NUCLEOTIDE SEQUENCE [LARGE SCALE GENOMIC DNA]</scope>
    <source>
        <strain evidence="3">DSM 16176</strain>
    </source>
</reference>
<keyword evidence="1" id="KW-0472">Membrane</keyword>
<accession>A0A1N7NXB7</accession>
<name>A0A1N7NXB7_9BACL</name>
<dbReference type="RefSeq" id="WP_200805752.1">
    <property type="nucleotide sequence ID" value="NZ_FTOO01000010.1"/>
</dbReference>
<keyword evidence="1" id="KW-1133">Transmembrane helix</keyword>
<sequence length="57" mass="6124">MFKYLFAMIIPVGIFIYTLSFMRWAGSKSGPVASVSAGALAIISLVVSGATLWRILT</sequence>
<dbReference type="Proteomes" id="UP000186156">
    <property type="component" value="Unassembled WGS sequence"/>
</dbReference>
<keyword evidence="1" id="KW-0812">Transmembrane</keyword>
<gene>
    <name evidence="2" type="ORF">SAMN05421799_11037</name>
</gene>
<evidence type="ECO:0000313" key="2">
    <source>
        <dbReference type="EMBL" id="SIT02879.1"/>
    </source>
</evidence>
<dbReference type="EMBL" id="FTOO01000010">
    <property type="protein sequence ID" value="SIT02879.1"/>
    <property type="molecule type" value="Genomic_DNA"/>
</dbReference>
<dbReference type="STRING" id="252246.SAMN05421799_11037"/>
<feature type="transmembrane region" description="Helical" evidence="1">
    <location>
        <begin position="37"/>
        <end position="56"/>
    </location>
</feature>
<evidence type="ECO:0000313" key="3">
    <source>
        <dbReference type="Proteomes" id="UP000186156"/>
    </source>
</evidence>
<feature type="transmembrane region" description="Helical" evidence="1">
    <location>
        <begin position="6"/>
        <end position="25"/>
    </location>
</feature>
<keyword evidence="3" id="KW-1185">Reference proteome</keyword>